<dbReference type="NCBIfam" id="NF001095">
    <property type="entry name" value="PRK00124.1"/>
    <property type="match status" value="1"/>
</dbReference>
<comment type="similarity">
    <text evidence="1 2">Belongs to the UPF0178 family.</text>
</comment>
<comment type="caution">
    <text evidence="3">The sequence shown here is derived from an EMBL/GenBank/DDBJ whole genome shotgun (WGS) entry which is preliminary data.</text>
</comment>
<accession>A0A6I2GDD3</accession>
<evidence type="ECO:0000256" key="2">
    <source>
        <dbReference type="HAMAP-Rule" id="MF_00489"/>
    </source>
</evidence>
<evidence type="ECO:0000313" key="4">
    <source>
        <dbReference type="Proteomes" id="UP000430975"/>
    </source>
</evidence>
<organism evidence="3 4">
    <name type="scientific">Fundicoccus ignavus</name>
    <dbReference type="NCBI Taxonomy" id="2664442"/>
    <lineage>
        <taxon>Bacteria</taxon>
        <taxon>Bacillati</taxon>
        <taxon>Bacillota</taxon>
        <taxon>Bacilli</taxon>
        <taxon>Lactobacillales</taxon>
        <taxon>Aerococcaceae</taxon>
        <taxon>Fundicoccus</taxon>
    </lineage>
</organism>
<keyword evidence="4" id="KW-1185">Reference proteome</keyword>
<evidence type="ECO:0000256" key="1">
    <source>
        <dbReference type="ARBA" id="ARBA00008522"/>
    </source>
</evidence>
<dbReference type="PANTHER" id="PTHR35146">
    <property type="entry name" value="UPF0178 PROTEIN YAII"/>
    <property type="match status" value="1"/>
</dbReference>
<dbReference type="InterPro" id="IPR003791">
    <property type="entry name" value="UPF0178"/>
</dbReference>
<proteinExistence type="inferred from homology"/>
<protein>
    <recommendedName>
        <fullName evidence="2">UPF0178 protein GIY09_08065</fullName>
    </recommendedName>
</protein>
<dbReference type="Proteomes" id="UP000430975">
    <property type="component" value="Unassembled WGS sequence"/>
</dbReference>
<gene>
    <name evidence="3" type="ORF">GIY09_08065</name>
</gene>
<evidence type="ECO:0000313" key="3">
    <source>
        <dbReference type="EMBL" id="MRI85820.1"/>
    </source>
</evidence>
<reference evidence="3 4" key="1">
    <citation type="submission" date="2019-11" db="EMBL/GenBank/DDBJ databases">
        <title>Characterisation of Fundicoccus ignavus gen. nov. sp. nov., a novel genus of the family Aerococcaceae isolated from bulk tank milk.</title>
        <authorList>
            <person name="Siebert A."/>
            <person name="Huptas C."/>
            <person name="Wenning M."/>
            <person name="Scherer S."/>
            <person name="Doll E.V."/>
        </authorList>
    </citation>
    <scope>NUCLEOTIDE SEQUENCE [LARGE SCALE GENOMIC DNA]</scope>
    <source>
        <strain evidence="3 4">WS4759</strain>
    </source>
</reference>
<dbReference type="HAMAP" id="MF_00489">
    <property type="entry name" value="UPF0178"/>
    <property type="match status" value="1"/>
</dbReference>
<dbReference type="AlphaFoldDB" id="A0A6I2GDD3"/>
<dbReference type="Pfam" id="PF02639">
    <property type="entry name" value="DUF188"/>
    <property type="match status" value="1"/>
</dbReference>
<sequence>MKIFIDGDASPVKQDVVEIATNHQVEVVIVTSVDHFTTKEYPANVSVVYVDKGQDMADFRIVSLIQKCDILVTQDYGLASLVLAKARVIHHSAWEYTTDNIDLLLAQRYHGGQLRKAGHRTKGPKPYTDEQRYSFRRILTKVLNEQLAIKAD</sequence>
<dbReference type="EMBL" id="WJQS01000006">
    <property type="protein sequence ID" value="MRI85820.1"/>
    <property type="molecule type" value="Genomic_DNA"/>
</dbReference>
<dbReference type="RefSeq" id="WP_153863681.1">
    <property type="nucleotide sequence ID" value="NZ_WJQS01000006.1"/>
</dbReference>
<dbReference type="PANTHER" id="PTHR35146:SF1">
    <property type="entry name" value="UPF0178 PROTEIN YAII"/>
    <property type="match status" value="1"/>
</dbReference>
<name>A0A6I2GDD3_9LACT</name>